<keyword evidence="4 6" id="KW-1133">Transmembrane helix</keyword>
<dbReference type="NCBIfam" id="TIGR00765">
    <property type="entry name" value="yihY_not_rbn"/>
    <property type="match status" value="1"/>
</dbReference>
<feature type="transmembrane region" description="Helical" evidence="6">
    <location>
        <begin position="248"/>
        <end position="268"/>
    </location>
</feature>
<dbReference type="PATRIC" id="fig|1379870.5.peg.1363"/>
<dbReference type="EMBL" id="CP010429">
    <property type="protein sequence ID" value="AKD54577.1"/>
    <property type="molecule type" value="Genomic_DNA"/>
</dbReference>
<keyword evidence="8" id="KW-1185">Reference proteome</keyword>
<gene>
    <name evidence="7" type="ORF">SD10_06290</name>
</gene>
<evidence type="ECO:0000256" key="5">
    <source>
        <dbReference type="ARBA" id="ARBA00023136"/>
    </source>
</evidence>
<feature type="transmembrane region" description="Helical" evidence="6">
    <location>
        <begin position="280"/>
        <end position="301"/>
    </location>
</feature>
<feature type="transmembrane region" description="Helical" evidence="6">
    <location>
        <begin position="62"/>
        <end position="85"/>
    </location>
</feature>
<name>A0A0E3V5Z2_9BACT</name>
<dbReference type="GO" id="GO:0005886">
    <property type="term" value="C:plasma membrane"/>
    <property type="evidence" value="ECO:0007669"/>
    <property type="project" value="UniProtKB-SubCell"/>
</dbReference>
<evidence type="ECO:0000313" key="7">
    <source>
        <dbReference type="EMBL" id="AKD54577.1"/>
    </source>
</evidence>
<dbReference type="RefSeq" id="WP_082111534.1">
    <property type="nucleotide sequence ID" value="NZ_CP010429.1"/>
</dbReference>
<dbReference type="PANTHER" id="PTHR30213:SF1">
    <property type="entry name" value="INNER MEMBRANE PROTEIN YHJD"/>
    <property type="match status" value="1"/>
</dbReference>
<dbReference type="PIRSF" id="PIRSF035875">
    <property type="entry name" value="RNase_BN"/>
    <property type="match status" value="1"/>
</dbReference>
<keyword evidence="5 6" id="KW-0472">Membrane</keyword>
<comment type="subcellular location">
    <subcellularLocation>
        <location evidence="1">Cell membrane</location>
        <topology evidence="1">Multi-pass membrane protein</topology>
    </subcellularLocation>
</comment>
<evidence type="ECO:0000256" key="1">
    <source>
        <dbReference type="ARBA" id="ARBA00004651"/>
    </source>
</evidence>
<evidence type="ECO:0000256" key="6">
    <source>
        <dbReference type="SAM" id="Phobius"/>
    </source>
</evidence>
<organism evidence="7 8">
    <name type="scientific">Spirosoma radiotolerans</name>
    <dbReference type="NCBI Taxonomy" id="1379870"/>
    <lineage>
        <taxon>Bacteria</taxon>
        <taxon>Pseudomonadati</taxon>
        <taxon>Bacteroidota</taxon>
        <taxon>Cytophagia</taxon>
        <taxon>Cytophagales</taxon>
        <taxon>Cytophagaceae</taxon>
        <taxon>Spirosoma</taxon>
    </lineage>
</organism>
<dbReference type="Proteomes" id="UP000033054">
    <property type="component" value="Chromosome"/>
</dbReference>
<feature type="transmembrane region" description="Helical" evidence="6">
    <location>
        <begin position="126"/>
        <end position="153"/>
    </location>
</feature>
<feature type="transmembrane region" description="Helical" evidence="6">
    <location>
        <begin position="174"/>
        <end position="198"/>
    </location>
</feature>
<evidence type="ECO:0000256" key="3">
    <source>
        <dbReference type="ARBA" id="ARBA00022692"/>
    </source>
</evidence>
<keyword evidence="2" id="KW-1003">Cell membrane</keyword>
<dbReference type="PANTHER" id="PTHR30213">
    <property type="entry name" value="INNER MEMBRANE PROTEIN YHJD"/>
    <property type="match status" value="1"/>
</dbReference>
<protein>
    <submittedName>
        <fullName evidence="7">Ribonuclease BN</fullName>
    </submittedName>
</protein>
<keyword evidence="3 6" id="KW-0812">Transmembrane</keyword>
<dbReference type="HOGENOM" id="CLU_045539_5_1_10"/>
<evidence type="ECO:0000256" key="4">
    <source>
        <dbReference type="ARBA" id="ARBA00022989"/>
    </source>
</evidence>
<proteinExistence type="predicted"/>
<dbReference type="OrthoDB" id="9797028at2"/>
<reference evidence="7 8" key="1">
    <citation type="journal article" date="2014" name="Curr. Microbiol.">
        <title>Spirosoma radiotolerans sp. nov., a gamma-radiation-resistant bacterium isolated from gamma ray-irradiated soil.</title>
        <authorList>
            <person name="Lee J.J."/>
            <person name="Srinivasan S."/>
            <person name="Lim S."/>
            <person name="Joe M."/>
            <person name="Im S."/>
            <person name="Bae S.I."/>
            <person name="Park K.R."/>
            <person name="Han J.H."/>
            <person name="Park S.H."/>
            <person name="Joo B.M."/>
            <person name="Park S.J."/>
            <person name="Kim M.K."/>
        </authorList>
    </citation>
    <scope>NUCLEOTIDE SEQUENCE [LARGE SCALE GENOMIC DNA]</scope>
    <source>
        <strain evidence="7 8">DG5A</strain>
    </source>
</reference>
<evidence type="ECO:0000313" key="8">
    <source>
        <dbReference type="Proteomes" id="UP000033054"/>
    </source>
</evidence>
<dbReference type="STRING" id="1379870.SD10_06290"/>
<dbReference type="Pfam" id="PF03631">
    <property type="entry name" value="Virul_fac_BrkB"/>
    <property type="match status" value="1"/>
</dbReference>
<dbReference type="InterPro" id="IPR017039">
    <property type="entry name" value="Virul_fac_BrkB"/>
</dbReference>
<evidence type="ECO:0000256" key="2">
    <source>
        <dbReference type="ARBA" id="ARBA00022475"/>
    </source>
</evidence>
<feature type="transmembrane region" description="Helical" evidence="6">
    <location>
        <begin position="210"/>
        <end position="236"/>
    </location>
</feature>
<accession>A0A0E3V5Z2</accession>
<dbReference type="KEGG" id="srd:SD10_06290"/>
<dbReference type="AlphaFoldDB" id="A0A0E3V5Z2"/>
<sequence length="347" mass="37637">MSNILARFYNRLFADSIPPLTSSATSATHQAGTSFFASAKTILSDSFSGFMDDRGLKLSAALAYYTIFSLAPLLVLIMSLASVFLGEEATQGHIFGQINGLVGNEAAKQIQDMIKNVSLSGKTNSALATGIVTLFIGATSLFGEIQDSVNLIWRVKAKPKRGWLKLIKDRLLSSSLIVSLGFLLMVSLIVNGLVLALSDQLTRFLPGLSVYLISGLNFLISTAVITILFGVIFKVLPDAKIAWKDVKWGALFTAGLFMIGRYAIGLYIDTTATSSAYGAAGSLIVLLTWIYYTAAILYFGAEFTLAYANHFGVKIEPAEHAVYIEQTERERDVKTIPTAQKVEQSKQ</sequence>